<dbReference type="AlphaFoldDB" id="A0A7W7SYU9"/>
<accession>A0A7W7SYU9</accession>
<feature type="region of interest" description="Disordered" evidence="1">
    <location>
        <begin position="1"/>
        <end position="57"/>
    </location>
</feature>
<sequence>MLSPLMPGPDPGRHSTAGLAGIPRRLSPDDGLVVGDHGSTDDPLGVPTGEDPAKVVR</sequence>
<comment type="caution">
    <text evidence="2">The sequence shown here is derived from an EMBL/GenBank/DDBJ whole genome shotgun (WGS) entry which is preliminary data.</text>
</comment>
<dbReference type="Proteomes" id="UP000542674">
    <property type="component" value="Unassembled WGS sequence"/>
</dbReference>
<proteinExistence type="predicted"/>
<dbReference type="RefSeq" id="WP_184666152.1">
    <property type="nucleotide sequence ID" value="NZ_BAABAI010000036.1"/>
</dbReference>
<dbReference type="EMBL" id="JACHJS010000001">
    <property type="protein sequence ID" value="MBB4963370.1"/>
    <property type="molecule type" value="Genomic_DNA"/>
</dbReference>
<protein>
    <submittedName>
        <fullName evidence="2">Uncharacterized protein</fullName>
    </submittedName>
</protein>
<gene>
    <name evidence="2" type="ORF">F4559_000729</name>
</gene>
<evidence type="ECO:0000313" key="3">
    <source>
        <dbReference type="Proteomes" id="UP000542674"/>
    </source>
</evidence>
<organism evidence="2 3">
    <name type="scientific">Saccharothrix violaceirubra</name>
    <dbReference type="NCBI Taxonomy" id="413306"/>
    <lineage>
        <taxon>Bacteria</taxon>
        <taxon>Bacillati</taxon>
        <taxon>Actinomycetota</taxon>
        <taxon>Actinomycetes</taxon>
        <taxon>Pseudonocardiales</taxon>
        <taxon>Pseudonocardiaceae</taxon>
        <taxon>Saccharothrix</taxon>
    </lineage>
</organism>
<keyword evidence="3" id="KW-1185">Reference proteome</keyword>
<evidence type="ECO:0000256" key="1">
    <source>
        <dbReference type="SAM" id="MobiDB-lite"/>
    </source>
</evidence>
<name>A0A7W7SYU9_9PSEU</name>
<reference evidence="2 3" key="1">
    <citation type="submission" date="2020-08" db="EMBL/GenBank/DDBJ databases">
        <title>Sequencing the genomes of 1000 actinobacteria strains.</title>
        <authorList>
            <person name="Klenk H.-P."/>
        </authorList>
    </citation>
    <scope>NUCLEOTIDE SEQUENCE [LARGE SCALE GENOMIC DNA]</scope>
    <source>
        <strain evidence="2 3">DSM 45084</strain>
    </source>
</reference>
<feature type="compositionally biased region" description="Pro residues" evidence="1">
    <location>
        <begin position="1"/>
        <end position="10"/>
    </location>
</feature>
<evidence type="ECO:0000313" key="2">
    <source>
        <dbReference type="EMBL" id="MBB4963370.1"/>
    </source>
</evidence>